<dbReference type="GO" id="GO:0160147">
    <property type="term" value="F:tRNA pseudouridine(38-40) synthase activity"/>
    <property type="evidence" value="ECO:0007669"/>
    <property type="project" value="UniProtKB-EC"/>
</dbReference>
<dbReference type="InterPro" id="IPR020094">
    <property type="entry name" value="TruA/RsuA/RluB/E/F_N"/>
</dbReference>
<comment type="similarity">
    <text evidence="1 4 7">Belongs to the tRNA pseudouridine synthase TruA family.</text>
</comment>
<keyword evidence="3 4" id="KW-0413">Isomerase</keyword>
<dbReference type="CDD" id="cd02570">
    <property type="entry name" value="PseudoU_synth_EcTruA"/>
    <property type="match status" value="1"/>
</dbReference>
<evidence type="ECO:0000313" key="10">
    <source>
        <dbReference type="Proteomes" id="UP001301140"/>
    </source>
</evidence>
<dbReference type="InterPro" id="IPR020103">
    <property type="entry name" value="PsdUridine_synth_cat_dom_sf"/>
</dbReference>
<dbReference type="HAMAP" id="MF_00171">
    <property type="entry name" value="TruA"/>
    <property type="match status" value="1"/>
</dbReference>
<evidence type="ECO:0000256" key="2">
    <source>
        <dbReference type="ARBA" id="ARBA00022694"/>
    </source>
</evidence>
<dbReference type="Gene3D" id="3.30.70.660">
    <property type="entry name" value="Pseudouridine synthase I, catalytic domain, C-terminal subdomain"/>
    <property type="match status" value="1"/>
</dbReference>
<feature type="domain" description="Pseudouridine synthase I TruA alpha/beta" evidence="8">
    <location>
        <begin position="8"/>
        <end position="104"/>
    </location>
</feature>
<comment type="caution">
    <text evidence="4">Lacks conserved residue(s) required for the propagation of feature annotation.</text>
</comment>
<dbReference type="EC" id="5.4.99.12" evidence="4"/>
<dbReference type="Gene3D" id="3.30.70.580">
    <property type="entry name" value="Pseudouridine synthase I, catalytic domain, N-terminal subdomain"/>
    <property type="match status" value="1"/>
</dbReference>
<comment type="function">
    <text evidence="4">Formation of pseudouridine at positions 38, 39 and 40 in the anticodon stem and loop of transfer RNAs.</text>
</comment>
<proteinExistence type="inferred from homology"/>
<dbReference type="Pfam" id="PF01416">
    <property type="entry name" value="PseudoU_synth_1"/>
    <property type="match status" value="2"/>
</dbReference>
<dbReference type="SUPFAM" id="SSF55120">
    <property type="entry name" value="Pseudouridine synthase"/>
    <property type="match status" value="1"/>
</dbReference>
<dbReference type="Proteomes" id="UP001301140">
    <property type="component" value="Unassembled WGS sequence"/>
</dbReference>
<dbReference type="PANTHER" id="PTHR11142">
    <property type="entry name" value="PSEUDOURIDYLATE SYNTHASE"/>
    <property type="match status" value="1"/>
</dbReference>
<evidence type="ECO:0000313" key="9">
    <source>
        <dbReference type="EMBL" id="MDF1585665.1"/>
    </source>
</evidence>
<accession>A0AAP3V0P0</accession>
<gene>
    <name evidence="4 9" type="primary">truA</name>
    <name evidence="9" type="ORF">PZ740_04600</name>
</gene>
<feature type="active site" description="Nucleophile" evidence="4 5">
    <location>
        <position position="52"/>
    </location>
</feature>
<keyword evidence="2 4" id="KW-0819">tRNA processing</keyword>
<dbReference type="FunFam" id="3.30.70.580:FF:000001">
    <property type="entry name" value="tRNA pseudouridine synthase A"/>
    <property type="match status" value="1"/>
</dbReference>
<dbReference type="NCBIfam" id="TIGR00071">
    <property type="entry name" value="hisT_truA"/>
    <property type="match status" value="1"/>
</dbReference>
<dbReference type="InterPro" id="IPR020095">
    <property type="entry name" value="PsdUridine_synth_TruA_C"/>
</dbReference>
<dbReference type="GO" id="GO:0031119">
    <property type="term" value="P:tRNA pseudouridine synthesis"/>
    <property type="evidence" value="ECO:0007669"/>
    <property type="project" value="UniProtKB-UniRule"/>
</dbReference>
<comment type="caution">
    <text evidence="9">The sequence shown here is derived from an EMBL/GenBank/DDBJ whole genome shotgun (WGS) entry which is preliminary data.</text>
</comment>
<evidence type="ECO:0000256" key="7">
    <source>
        <dbReference type="RuleBase" id="RU003792"/>
    </source>
</evidence>
<evidence type="ECO:0000256" key="1">
    <source>
        <dbReference type="ARBA" id="ARBA00009375"/>
    </source>
</evidence>
<dbReference type="PANTHER" id="PTHR11142:SF0">
    <property type="entry name" value="TRNA PSEUDOURIDINE SYNTHASE-LIKE 1"/>
    <property type="match status" value="1"/>
</dbReference>
<name>A0AAP3V0P0_9PROT</name>
<dbReference type="PIRSF" id="PIRSF001430">
    <property type="entry name" value="tRNA_psdUrid_synth"/>
    <property type="match status" value="1"/>
</dbReference>
<feature type="domain" description="Pseudouridine synthase I TruA alpha/beta" evidence="8">
    <location>
        <begin position="144"/>
        <end position="246"/>
    </location>
</feature>
<dbReference type="RefSeq" id="WP_327788084.1">
    <property type="nucleotide sequence ID" value="NZ_JARGEQ010000040.1"/>
</dbReference>
<dbReference type="GO" id="GO:0003723">
    <property type="term" value="F:RNA binding"/>
    <property type="evidence" value="ECO:0007669"/>
    <property type="project" value="InterPro"/>
</dbReference>
<keyword evidence="10" id="KW-1185">Reference proteome</keyword>
<evidence type="ECO:0000259" key="8">
    <source>
        <dbReference type="Pfam" id="PF01416"/>
    </source>
</evidence>
<reference evidence="9 10" key="1">
    <citation type="submission" date="2023-03" db="EMBL/GenBank/DDBJ databases">
        <title>YIM 152171 draft genome.</title>
        <authorList>
            <person name="Yang Z."/>
        </authorList>
    </citation>
    <scope>NUCLEOTIDE SEQUENCE [LARGE SCALE GENOMIC DNA]</scope>
    <source>
        <strain evidence="9 10">YIM 152171</strain>
    </source>
</reference>
<organism evidence="9 10">
    <name type="scientific">Marinimicrococcus flavescens</name>
    <dbReference type="NCBI Taxonomy" id="3031815"/>
    <lineage>
        <taxon>Bacteria</taxon>
        <taxon>Pseudomonadati</taxon>
        <taxon>Pseudomonadota</taxon>
        <taxon>Alphaproteobacteria</taxon>
        <taxon>Geminicoccales</taxon>
        <taxon>Geminicoccaceae</taxon>
        <taxon>Marinimicrococcus</taxon>
    </lineage>
</organism>
<dbReference type="AlphaFoldDB" id="A0AAP3V0P0"/>
<evidence type="ECO:0000256" key="4">
    <source>
        <dbReference type="HAMAP-Rule" id="MF_00171"/>
    </source>
</evidence>
<protein>
    <recommendedName>
        <fullName evidence="4">tRNA pseudouridine synthase A</fullName>
        <ecNumber evidence="4">5.4.99.12</ecNumber>
    </recommendedName>
    <alternativeName>
        <fullName evidence="4">tRNA pseudouridine(38-40) synthase</fullName>
    </alternativeName>
    <alternativeName>
        <fullName evidence="4">tRNA pseudouridylate synthase I</fullName>
    </alternativeName>
    <alternativeName>
        <fullName evidence="4">tRNA-uridine isomerase I</fullName>
    </alternativeName>
</protein>
<dbReference type="EMBL" id="JARGEQ010000040">
    <property type="protein sequence ID" value="MDF1585665.1"/>
    <property type="molecule type" value="Genomic_DNA"/>
</dbReference>
<evidence type="ECO:0000256" key="6">
    <source>
        <dbReference type="PIRSR" id="PIRSR001430-2"/>
    </source>
</evidence>
<dbReference type="InterPro" id="IPR001406">
    <property type="entry name" value="PsdUridine_synth_TruA"/>
</dbReference>
<sequence length="253" mass="27754">MYRYRLTIEYDGTPFGGWQRQNNAPSIQAALEEAFARFAGERPLVVGAGRTDAGVHALAQVAHVDLQRRWRPDRLVAALNAHLRPQPVAVLEARLAGEGFHARFSARERRYVYRILNRRAPAALEAARVWHVPAPLASEHMQEAAQALVGRNDFTSFRSSECQAASPLRTLDLLHVRRAGDLIEIHAAARSFLHHQVRNIAGSLKLVGEGRRSIGWISEALAARDRSAAGPTAPAQGLFLVGVGYPVEPLSAS</sequence>
<dbReference type="InterPro" id="IPR020097">
    <property type="entry name" value="PsdUridine_synth_TruA_a/b_dom"/>
</dbReference>
<comment type="catalytic activity">
    <reaction evidence="4 7">
        <text>uridine(38/39/40) in tRNA = pseudouridine(38/39/40) in tRNA</text>
        <dbReference type="Rhea" id="RHEA:22376"/>
        <dbReference type="Rhea" id="RHEA-COMP:10085"/>
        <dbReference type="Rhea" id="RHEA-COMP:10087"/>
        <dbReference type="ChEBI" id="CHEBI:65314"/>
        <dbReference type="ChEBI" id="CHEBI:65315"/>
        <dbReference type="EC" id="5.4.99.12"/>
    </reaction>
</comment>
<evidence type="ECO:0000256" key="5">
    <source>
        <dbReference type="PIRSR" id="PIRSR001430-1"/>
    </source>
</evidence>
<evidence type="ECO:0000256" key="3">
    <source>
        <dbReference type="ARBA" id="ARBA00023235"/>
    </source>
</evidence>
<feature type="binding site" evidence="4 6">
    <location>
        <position position="111"/>
    </location>
    <ligand>
        <name>substrate</name>
    </ligand>
</feature>
<comment type="subunit">
    <text evidence="4">Homodimer.</text>
</comment>